<accession>A0ABZ2KZH3</accession>
<keyword evidence="2" id="KW-1185">Reference proteome</keyword>
<organism evidence="1 2">
    <name type="scientific">Pendulispora rubella</name>
    <dbReference type="NCBI Taxonomy" id="2741070"/>
    <lineage>
        <taxon>Bacteria</taxon>
        <taxon>Pseudomonadati</taxon>
        <taxon>Myxococcota</taxon>
        <taxon>Myxococcia</taxon>
        <taxon>Myxococcales</taxon>
        <taxon>Sorangiineae</taxon>
        <taxon>Pendulisporaceae</taxon>
        <taxon>Pendulispora</taxon>
    </lineage>
</organism>
<name>A0ABZ2KZH3_9BACT</name>
<dbReference type="Proteomes" id="UP001374803">
    <property type="component" value="Chromosome"/>
</dbReference>
<dbReference type="EMBL" id="CP089983">
    <property type="protein sequence ID" value="WXB03490.1"/>
    <property type="molecule type" value="Genomic_DNA"/>
</dbReference>
<protein>
    <submittedName>
        <fullName evidence="1">Uncharacterized protein</fullName>
    </submittedName>
</protein>
<gene>
    <name evidence="1" type="ORF">LVJ94_42130</name>
</gene>
<reference evidence="1" key="1">
    <citation type="submission" date="2021-12" db="EMBL/GenBank/DDBJ databases">
        <title>Discovery of the Pendulisporaceae a myxobacterial family with distinct sporulation behavior and unique specialized metabolism.</title>
        <authorList>
            <person name="Garcia R."/>
            <person name="Popoff A."/>
            <person name="Bader C.D."/>
            <person name="Loehr J."/>
            <person name="Walesch S."/>
            <person name="Walt C."/>
            <person name="Boldt J."/>
            <person name="Bunk B."/>
            <person name="Haeckl F.J.F.P.J."/>
            <person name="Gunesch A.P."/>
            <person name="Birkelbach J."/>
            <person name="Nuebel U."/>
            <person name="Pietschmann T."/>
            <person name="Bach T."/>
            <person name="Mueller R."/>
        </authorList>
    </citation>
    <scope>NUCLEOTIDE SEQUENCE</scope>
    <source>
        <strain evidence="1">MSr11367</strain>
    </source>
</reference>
<dbReference type="RefSeq" id="WP_394833120.1">
    <property type="nucleotide sequence ID" value="NZ_CP089929.1"/>
</dbReference>
<sequence>MANCAKGSYCDLSNPSHLAGRTVGTCRTPTPAQEVPCPQNNPGPSAKCKDVHGVYSVVLDAAGSSSACREFPSSVECTVTQTDCSLAFTCNPNPGFDGATLDSSDRATFSAAGPSGVSGTCQAQFSPDASPKSFQWECTFSGQGGSAVCKGNGFAR</sequence>
<proteinExistence type="predicted"/>
<evidence type="ECO:0000313" key="2">
    <source>
        <dbReference type="Proteomes" id="UP001374803"/>
    </source>
</evidence>
<evidence type="ECO:0000313" key="1">
    <source>
        <dbReference type="EMBL" id="WXB03490.1"/>
    </source>
</evidence>